<evidence type="ECO:0000313" key="2">
    <source>
        <dbReference type="EMBL" id="KHJ86106.1"/>
    </source>
</evidence>
<dbReference type="Proteomes" id="UP000053660">
    <property type="component" value="Unassembled WGS sequence"/>
</dbReference>
<feature type="region of interest" description="Disordered" evidence="1">
    <location>
        <begin position="60"/>
        <end position="163"/>
    </location>
</feature>
<protein>
    <submittedName>
        <fullName evidence="2">Uncharacterized protein</fullName>
    </submittedName>
</protein>
<gene>
    <name evidence="2" type="ORF">OESDEN_14153</name>
</gene>
<organism evidence="2 3">
    <name type="scientific">Oesophagostomum dentatum</name>
    <name type="common">Nodular worm</name>
    <dbReference type="NCBI Taxonomy" id="61180"/>
    <lineage>
        <taxon>Eukaryota</taxon>
        <taxon>Metazoa</taxon>
        <taxon>Ecdysozoa</taxon>
        <taxon>Nematoda</taxon>
        <taxon>Chromadorea</taxon>
        <taxon>Rhabditida</taxon>
        <taxon>Rhabditina</taxon>
        <taxon>Rhabditomorpha</taxon>
        <taxon>Strongyloidea</taxon>
        <taxon>Strongylidae</taxon>
        <taxon>Oesophagostomum</taxon>
    </lineage>
</organism>
<dbReference type="OrthoDB" id="5877790at2759"/>
<evidence type="ECO:0000313" key="3">
    <source>
        <dbReference type="Proteomes" id="UP000053660"/>
    </source>
</evidence>
<evidence type="ECO:0000256" key="1">
    <source>
        <dbReference type="SAM" id="MobiDB-lite"/>
    </source>
</evidence>
<proteinExistence type="predicted"/>
<sequence length="163" mass="18493">MAAITDKELQPKVKRVAPVPGLWKVAGADEFISKNKRFVRDQDEQGTAFIWAIRNHASVVKRTKATPKKAPVVTPAAKKEEVKKEEKKEVKENVPSEDKDQKKGNGTSRFKKLPKTEPPKEEKKIQPKTEPPKEEKKEQPKKTEEKPAKPIPPKEEKTQVSEV</sequence>
<dbReference type="AlphaFoldDB" id="A0A0B1SQE3"/>
<reference evidence="2 3" key="1">
    <citation type="submission" date="2014-03" db="EMBL/GenBank/DDBJ databases">
        <title>Draft genome of the hookworm Oesophagostomum dentatum.</title>
        <authorList>
            <person name="Mitreva M."/>
        </authorList>
    </citation>
    <scope>NUCLEOTIDE SEQUENCE [LARGE SCALE GENOMIC DNA]</scope>
    <source>
        <strain evidence="2 3">OD-Hann</strain>
    </source>
</reference>
<name>A0A0B1SQE3_OESDE</name>
<accession>A0A0B1SQE3</accession>
<feature type="compositionally biased region" description="Basic and acidic residues" evidence="1">
    <location>
        <begin position="114"/>
        <end position="163"/>
    </location>
</feature>
<dbReference type="EMBL" id="KN561523">
    <property type="protein sequence ID" value="KHJ86106.1"/>
    <property type="molecule type" value="Genomic_DNA"/>
</dbReference>
<keyword evidence="3" id="KW-1185">Reference proteome</keyword>
<feature type="compositionally biased region" description="Basic and acidic residues" evidence="1">
    <location>
        <begin position="77"/>
        <end position="103"/>
    </location>
</feature>